<dbReference type="Proteomes" id="UP001161497">
    <property type="component" value="Chromosome"/>
</dbReference>
<evidence type="ECO:0000313" key="7">
    <source>
        <dbReference type="EMBL" id="CAI9086700.1"/>
    </source>
</evidence>
<dbReference type="EC" id="3.1.-.-" evidence="5"/>
<evidence type="ECO:0000256" key="3">
    <source>
        <dbReference type="ARBA" id="ARBA00022722"/>
    </source>
</evidence>
<comment type="function">
    <text evidence="5">Could be a nuclease involved in processing of the 5'-end of pre-16S rRNA.</text>
</comment>
<comment type="subcellular location">
    <subcellularLocation>
        <location evidence="5">Cytoplasm</location>
    </subcellularLocation>
</comment>
<dbReference type="CDD" id="cd16964">
    <property type="entry name" value="YqgF"/>
    <property type="match status" value="1"/>
</dbReference>
<dbReference type="InterPro" id="IPR005227">
    <property type="entry name" value="YqgF"/>
</dbReference>
<evidence type="ECO:0000256" key="1">
    <source>
        <dbReference type="ARBA" id="ARBA00022490"/>
    </source>
</evidence>
<dbReference type="Pfam" id="PF03652">
    <property type="entry name" value="RuvX"/>
    <property type="match status" value="1"/>
</dbReference>
<gene>
    <name evidence="7" type="ORF">MFUM_2394</name>
</gene>
<dbReference type="InterPro" id="IPR012337">
    <property type="entry name" value="RNaseH-like_sf"/>
</dbReference>
<dbReference type="HAMAP" id="MF_00651">
    <property type="entry name" value="Nuclease_YqgF"/>
    <property type="match status" value="1"/>
</dbReference>
<feature type="domain" description="YqgF/RNase H-like" evidence="6">
    <location>
        <begin position="1"/>
        <end position="101"/>
    </location>
</feature>
<evidence type="ECO:0000256" key="4">
    <source>
        <dbReference type="ARBA" id="ARBA00022801"/>
    </source>
</evidence>
<keyword evidence="3 5" id="KW-0540">Nuclease</keyword>
<dbReference type="EMBL" id="OX458932">
    <property type="protein sequence ID" value="CAI9086700.1"/>
    <property type="molecule type" value="Genomic_DNA"/>
</dbReference>
<dbReference type="InterPro" id="IPR006641">
    <property type="entry name" value="YqgF/RNaseH-like_dom"/>
</dbReference>
<proteinExistence type="inferred from homology"/>
<keyword evidence="1 5" id="KW-0963">Cytoplasm</keyword>
<dbReference type="NCBIfam" id="TIGR00250">
    <property type="entry name" value="RNAse_H_YqgF"/>
    <property type="match status" value="1"/>
</dbReference>
<keyword evidence="2 5" id="KW-0690">Ribosome biogenesis</keyword>
<dbReference type="SMART" id="SM00732">
    <property type="entry name" value="YqgFc"/>
    <property type="match status" value="1"/>
</dbReference>
<comment type="similarity">
    <text evidence="5">Belongs to the YqgF HJR family.</text>
</comment>
<accession>A0ABM9IG56</accession>
<dbReference type="PANTHER" id="PTHR33317">
    <property type="entry name" value="POLYNUCLEOTIDYL TRANSFERASE, RIBONUCLEASE H-LIKE SUPERFAMILY PROTEIN"/>
    <property type="match status" value="1"/>
</dbReference>
<dbReference type="SUPFAM" id="SSF53098">
    <property type="entry name" value="Ribonuclease H-like"/>
    <property type="match status" value="1"/>
</dbReference>
<dbReference type="PANTHER" id="PTHR33317:SF4">
    <property type="entry name" value="POLYNUCLEOTIDYL TRANSFERASE, RIBONUCLEASE H-LIKE SUPERFAMILY PROTEIN"/>
    <property type="match status" value="1"/>
</dbReference>
<dbReference type="RefSeq" id="WP_009061713.1">
    <property type="nucleotide sequence ID" value="NZ_JAHXRZ010000001.1"/>
</dbReference>
<keyword evidence="4 5" id="KW-0378">Hydrolase</keyword>
<evidence type="ECO:0000313" key="8">
    <source>
        <dbReference type="Proteomes" id="UP001161497"/>
    </source>
</evidence>
<evidence type="ECO:0000256" key="5">
    <source>
        <dbReference type="HAMAP-Rule" id="MF_00651"/>
    </source>
</evidence>
<keyword evidence="8" id="KW-1185">Reference proteome</keyword>
<reference evidence="7" key="1">
    <citation type="submission" date="2023-03" db="EMBL/GenBank/DDBJ databases">
        <authorList>
            <person name="Cremers G."/>
            <person name="Picone N."/>
        </authorList>
    </citation>
    <scope>NUCLEOTIDE SEQUENCE</scope>
    <source>
        <strain evidence="7">Sample_alias</strain>
    </source>
</reference>
<dbReference type="InterPro" id="IPR037027">
    <property type="entry name" value="YqgF/RNaseH-like_dom_sf"/>
</dbReference>
<name>A0ABM9IG56_9BACT</name>
<evidence type="ECO:0000256" key="2">
    <source>
        <dbReference type="ARBA" id="ARBA00022517"/>
    </source>
</evidence>
<dbReference type="Gene3D" id="3.30.420.140">
    <property type="entry name" value="YqgF/RNase H-like domain"/>
    <property type="match status" value="1"/>
</dbReference>
<sequence length="146" mass="16417">MSILSLDYGTKHIGLAISDETLSIAVPLDPLQAEPFGKFIGKLKETIRQFEVSLIIVGLPRNMDGSYGIAAEKVKQFVFKLRQWIQIPMEFQDERLSTKLADRLLTERGCHGKEKKRRIDSCAAAVVLQSYLDGLLLKEKKARSVV</sequence>
<protein>
    <recommendedName>
        <fullName evidence="5">Putative pre-16S rRNA nuclease</fullName>
        <ecNumber evidence="5">3.1.-.-</ecNumber>
    </recommendedName>
</protein>
<dbReference type="GO" id="GO:0016787">
    <property type="term" value="F:hydrolase activity"/>
    <property type="evidence" value="ECO:0007669"/>
    <property type="project" value="UniProtKB-KW"/>
</dbReference>
<organism evidence="7 8">
    <name type="scientific">Candidatus Methylacidiphilum fumarolicum</name>
    <dbReference type="NCBI Taxonomy" id="591154"/>
    <lineage>
        <taxon>Bacteria</taxon>
        <taxon>Pseudomonadati</taxon>
        <taxon>Verrucomicrobiota</taxon>
        <taxon>Methylacidiphilae</taxon>
        <taxon>Methylacidiphilales</taxon>
        <taxon>Methylacidiphilaceae</taxon>
        <taxon>Methylacidiphilum (ex Ratnadevi et al. 2023)</taxon>
    </lineage>
</organism>
<evidence type="ECO:0000259" key="6">
    <source>
        <dbReference type="SMART" id="SM00732"/>
    </source>
</evidence>